<sequence>MSLFSEIRTHKYTTLKTFALYLMILVVGLNVSLPGVTLLDLQLAVNTTLDRITAILPSGSGIQWTFIWSYSGNVWILHLWGTESPPFIQSLHFAFGCGALIGPLIAEPFLLEIKHNQHSLLNSTSVRAIPQLKVHYPYMIVASFSLIVVIIFGIVYFIRRSNDPHPTRKKVVGENEKSSVTFLMHCVIVFLSCSFLFFYIGLELSFGTMLTTYVVNSDLKLDKSTASYMTSVGIILMGLGTSPIFGALFGFLQDFIFLSSKTASILFVSGCVGQFIIPYLIGNFVDKHPSIFLIISSFCGLMACMLVSEALY</sequence>
<keyword evidence="2 4" id="KW-1133">Transmembrane helix</keyword>
<protein>
    <submittedName>
        <fullName evidence="5">Sodium-dependent glucose transporter-like protein</fullName>
    </submittedName>
</protein>
<evidence type="ECO:0000313" key="6">
    <source>
        <dbReference type="Proteomes" id="UP000285301"/>
    </source>
</evidence>
<feature type="transmembrane region" description="Helical" evidence="4">
    <location>
        <begin position="93"/>
        <end position="111"/>
    </location>
</feature>
<dbReference type="SUPFAM" id="SSF103473">
    <property type="entry name" value="MFS general substrate transporter"/>
    <property type="match status" value="1"/>
</dbReference>
<keyword evidence="5" id="KW-0813">Transport</keyword>
<feature type="transmembrane region" description="Helical" evidence="4">
    <location>
        <begin position="228"/>
        <end position="252"/>
    </location>
</feature>
<keyword evidence="5" id="KW-0762">Sugar transport</keyword>
<dbReference type="PANTHER" id="PTHR23121">
    <property type="entry name" value="SODIUM-DEPENDENT GLUCOSE TRANSPORTER 1"/>
    <property type="match status" value="1"/>
</dbReference>
<dbReference type="Gene3D" id="1.20.1250.20">
    <property type="entry name" value="MFS general substrate transporter like domains"/>
    <property type="match status" value="1"/>
</dbReference>
<keyword evidence="1 4" id="KW-0812">Transmembrane</keyword>
<dbReference type="PANTHER" id="PTHR23121:SF10">
    <property type="entry name" value="MAJOR FACILITATOR SUPERFAMILY DOMAIN-CONTAINING PROTEIN 4A"/>
    <property type="match status" value="1"/>
</dbReference>
<feature type="transmembrane region" description="Helical" evidence="4">
    <location>
        <begin position="291"/>
        <end position="311"/>
    </location>
</feature>
<evidence type="ECO:0000313" key="5">
    <source>
        <dbReference type="EMBL" id="RWS16365.1"/>
    </source>
</evidence>
<comment type="caution">
    <text evidence="5">The sequence shown here is derived from an EMBL/GenBank/DDBJ whole genome shotgun (WGS) entry which is preliminary data.</text>
</comment>
<dbReference type="InterPro" id="IPR036259">
    <property type="entry name" value="MFS_trans_sf"/>
</dbReference>
<dbReference type="STRING" id="1965070.A0A443RM61"/>
<keyword evidence="3 4" id="KW-0472">Membrane</keyword>
<evidence type="ECO:0000256" key="2">
    <source>
        <dbReference type="ARBA" id="ARBA00022989"/>
    </source>
</evidence>
<reference evidence="5 6" key="1">
    <citation type="journal article" date="2018" name="Gigascience">
        <title>Genomes of trombidid mites reveal novel predicted allergens and laterally-transferred genes associated with secondary metabolism.</title>
        <authorList>
            <person name="Dong X."/>
            <person name="Chaisiri K."/>
            <person name="Xia D."/>
            <person name="Armstrong S.D."/>
            <person name="Fang Y."/>
            <person name="Donnelly M.J."/>
            <person name="Kadowaki T."/>
            <person name="McGarry J.W."/>
            <person name="Darby A.C."/>
            <person name="Makepeace B.L."/>
        </authorList>
    </citation>
    <scope>NUCLEOTIDE SEQUENCE [LARGE SCALE GENOMIC DNA]</scope>
    <source>
        <strain evidence="5">UoL-WK</strain>
    </source>
</reference>
<dbReference type="OrthoDB" id="6365769at2759"/>
<name>A0A443RM61_9ACAR</name>
<evidence type="ECO:0000256" key="4">
    <source>
        <dbReference type="SAM" id="Phobius"/>
    </source>
</evidence>
<evidence type="ECO:0000256" key="3">
    <source>
        <dbReference type="ARBA" id="ARBA00023136"/>
    </source>
</evidence>
<gene>
    <name evidence="5" type="ORF">B4U79_17871</name>
</gene>
<feature type="transmembrane region" description="Helical" evidence="4">
    <location>
        <begin position="179"/>
        <end position="200"/>
    </location>
</feature>
<proteinExistence type="predicted"/>
<evidence type="ECO:0000256" key="1">
    <source>
        <dbReference type="ARBA" id="ARBA00022692"/>
    </source>
</evidence>
<feature type="transmembrane region" description="Helical" evidence="4">
    <location>
        <begin position="61"/>
        <end position="81"/>
    </location>
</feature>
<dbReference type="Proteomes" id="UP000285301">
    <property type="component" value="Unassembled WGS sequence"/>
</dbReference>
<dbReference type="EMBL" id="NCKU01000240">
    <property type="protein sequence ID" value="RWS16365.1"/>
    <property type="molecule type" value="Genomic_DNA"/>
</dbReference>
<accession>A0A443RM61</accession>
<feature type="transmembrane region" description="Helical" evidence="4">
    <location>
        <begin position="136"/>
        <end position="158"/>
    </location>
</feature>
<dbReference type="AlphaFoldDB" id="A0A443RM61"/>
<organism evidence="5 6">
    <name type="scientific">Dinothrombium tinctorium</name>
    <dbReference type="NCBI Taxonomy" id="1965070"/>
    <lineage>
        <taxon>Eukaryota</taxon>
        <taxon>Metazoa</taxon>
        <taxon>Ecdysozoa</taxon>
        <taxon>Arthropoda</taxon>
        <taxon>Chelicerata</taxon>
        <taxon>Arachnida</taxon>
        <taxon>Acari</taxon>
        <taxon>Acariformes</taxon>
        <taxon>Trombidiformes</taxon>
        <taxon>Prostigmata</taxon>
        <taxon>Anystina</taxon>
        <taxon>Parasitengona</taxon>
        <taxon>Trombidioidea</taxon>
        <taxon>Trombidiidae</taxon>
        <taxon>Dinothrombium</taxon>
    </lineage>
</organism>
<feature type="transmembrane region" description="Helical" evidence="4">
    <location>
        <begin position="20"/>
        <end position="41"/>
    </location>
</feature>
<keyword evidence="6" id="KW-1185">Reference proteome</keyword>
<feature type="transmembrane region" description="Helical" evidence="4">
    <location>
        <begin position="264"/>
        <end position="285"/>
    </location>
</feature>